<sequence length="77" mass="8890">MAPPVPRRLAASLPFRRVERPCGWWIRAMMLRSVVHSPTPCPPCCSRGRPGERCCCFVRQLAYLDPVELWVGLWRNP</sequence>
<dbReference type="EnsemblPlants" id="PNT63552">
    <property type="protein sequence ID" value="PNT63552"/>
    <property type="gene ID" value="BRADI_4g17231v3"/>
</dbReference>
<protein>
    <submittedName>
        <fullName evidence="1 2">Uncharacterized protein</fullName>
    </submittedName>
</protein>
<dbReference type="InParanoid" id="A0A2K2CNF4"/>
<evidence type="ECO:0000313" key="2">
    <source>
        <dbReference type="EnsemblPlants" id="PNT63552"/>
    </source>
</evidence>
<gene>
    <name evidence="1" type="ORF">BRADI_4g17231v3</name>
</gene>
<evidence type="ECO:0000313" key="1">
    <source>
        <dbReference type="EMBL" id="PNT63552.1"/>
    </source>
</evidence>
<organism evidence="1">
    <name type="scientific">Brachypodium distachyon</name>
    <name type="common">Purple false brome</name>
    <name type="synonym">Trachynia distachya</name>
    <dbReference type="NCBI Taxonomy" id="15368"/>
    <lineage>
        <taxon>Eukaryota</taxon>
        <taxon>Viridiplantae</taxon>
        <taxon>Streptophyta</taxon>
        <taxon>Embryophyta</taxon>
        <taxon>Tracheophyta</taxon>
        <taxon>Spermatophyta</taxon>
        <taxon>Magnoliopsida</taxon>
        <taxon>Liliopsida</taxon>
        <taxon>Poales</taxon>
        <taxon>Poaceae</taxon>
        <taxon>BOP clade</taxon>
        <taxon>Pooideae</taxon>
        <taxon>Stipodae</taxon>
        <taxon>Brachypodieae</taxon>
        <taxon>Brachypodium</taxon>
    </lineage>
</organism>
<reference evidence="1" key="2">
    <citation type="submission" date="2017-06" db="EMBL/GenBank/DDBJ databases">
        <title>WGS assembly of Brachypodium distachyon.</title>
        <authorList>
            <consortium name="The International Brachypodium Initiative"/>
            <person name="Lucas S."/>
            <person name="Harmon-Smith M."/>
            <person name="Lail K."/>
            <person name="Tice H."/>
            <person name="Grimwood J."/>
            <person name="Bruce D."/>
            <person name="Barry K."/>
            <person name="Shu S."/>
            <person name="Lindquist E."/>
            <person name="Wang M."/>
            <person name="Pitluck S."/>
            <person name="Vogel J.P."/>
            <person name="Garvin D.F."/>
            <person name="Mockler T.C."/>
            <person name="Schmutz J."/>
            <person name="Rokhsar D."/>
            <person name="Bevan M.W."/>
        </authorList>
    </citation>
    <scope>NUCLEOTIDE SEQUENCE</scope>
    <source>
        <strain evidence="1">Bd21</strain>
    </source>
</reference>
<keyword evidence="3" id="KW-1185">Reference proteome</keyword>
<dbReference type="Proteomes" id="UP000008810">
    <property type="component" value="Chromosome 4"/>
</dbReference>
<name>A0A2K2CNF4_BRADI</name>
<dbReference type="EMBL" id="CM000883">
    <property type="protein sequence ID" value="PNT63552.1"/>
    <property type="molecule type" value="Genomic_DNA"/>
</dbReference>
<dbReference type="Gramene" id="PNT63552">
    <property type="protein sequence ID" value="PNT63552"/>
    <property type="gene ID" value="BRADI_4g17231v3"/>
</dbReference>
<evidence type="ECO:0000313" key="3">
    <source>
        <dbReference type="Proteomes" id="UP000008810"/>
    </source>
</evidence>
<proteinExistence type="predicted"/>
<reference evidence="2" key="3">
    <citation type="submission" date="2018-08" db="UniProtKB">
        <authorList>
            <consortium name="EnsemblPlants"/>
        </authorList>
    </citation>
    <scope>IDENTIFICATION</scope>
    <source>
        <strain evidence="2">cv. Bd21</strain>
    </source>
</reference>
<accession>A0A2K2CNF4</accession>
<dbReference type="AlphaFoldDB" id="A0A2K2CNF4"/>
<reference evidence="1 2" key="1">
    <citation type="journal article" date="2010" name="Nature">
        <title>Genome sequencing and analysis of the model grass Brachypodium distachyon.</title>
        <authorList>
            <consortium name="International Brachypodium Initiative"/>
        </authorList>
    </citation>
    <scope>NUCLEOTIDE SEQUENCE [LARGE SCALE GENOMIC DNA]</scope>
    <source>
        <strain evidence="1 2">Bd21</strain>
    </source>
</reference>